<gene>
    <name evidence="2" type="ORF">SHKM778_58020</name>
</gene>
<reference evidence="2" key="1">
    <citation type="submission" date="2024-06" db="EMBL/GenBank/DDBJ databases">
        <authorList>
            <consortium name="consrtm"/>
            <person name="Uemura M."/>
            <person name="Terahara T."/>
        </authorList>
    </citation>
    <scope>NUCLEOTIDE SEQUENCE</scope>
    <source>
        <strain evidence="2">KM77-8</strain>
    </source>
</reference>
<reference evidence="2" key="2">
    <citation type="submission" date="2024-07" db="EMBL/GenBank/DDBJ databases">
        <title>Streptomyces haneummycinica sp. nov., a new antibiotic-producing actinobacterium isolated from marine sediment.</title>
        <authorList>
            <person name="Uemura M."/>
            <person name="Hamada M."/>
            <person name="Hirano S."/>
            <person name="Kobayashi K."/>
            <person name="Ohshiro T."/>
            <person name="Kobayashi T."/>
            <person name="Terahara T."/>
        </authorList>
    </citation>
    <scope>NUCLEOTIDE SEQUENCE</scope>
    <source>
        <strain evidence="2">KM77-8</strain>
    </source>
</reference>
<protein>
    <submittedName>
        <fullName evidence="2">Uncharacterized protein</fullName>
    </submittedName>
</protein>
<evidence type="ECO:0000256" key="1">
    <source>
        <dbReference type="SAM" id="MobiDB-lite"/>
    </source>
</evidence>
<name>A0AAT9HQF4_9ACTN</name>
<accession>A0AAT9HQF4</accession>
<sequence>MDARFSLTGEHLAFTPDPAAGEHDYPALYATPHPAVLTALRSASDRPHLWQTLPRTLDGQPPPRNCGTSPVPEGSGRRPADAGGHPPPPRPEHAR</sequence>
<evidence type="ECO:0000313" key="2">
    <source>
        <dbReference type="EMBL" id="BFO19414.1"/>
    </source>
</evidence>
<dbReference type="AlphaFoldDB" id="A0AAT9HQF4"/>
<feature type="region of interest" description="Disordered" evidence="1">
    <location>
        <begin position="1"/>
        <end position="21"/>
    </location>
</feature>
<organism evidence="2">
    <name type="scientific">Streptomyces haneummycinicus</name>
    <dbReference type="NCBI Taxonomy" id="3074435"/>
    <lineage>
        <taxon>Bacteria</taxon>
        <taxon>Bacillati</taxon>
        <taxon>Actinomycetota</taxon>
        <taxon>Actinomycetes</taxon>
        <taxon>Kitasatosporales</taxon>
        <taxon>Streptomycetaceae</taxon>
        <taxon>Streptomyces</taxon>
    </lineage>
</organism>
<feature type="region of interest" description="Disordered" evidence="1">
    <location>
        <begin position="47"/>
        <end position="95"/>
    </location>
</feature>
<dbReference type="EMBL" id="AP035768">
    <property type="protein sequence ID" value="BFO19414.1"/>
    <property type="molecule type" value="Genomic_DNA"/>
</dbReference>
<proteinExistence type="predicted"/>